<accession>A0ABP9UTX0</accession>
<feature type="domain" description="LysM" evidence="4">
    <location>
        <begin position="86"/>
        <end position="130"/>
    </location>
</feature>
<dbReference type="PROSITE" id="PS51782">
    <property type="entry name" value="LYSM"/>
    <property type="match status" value="2"/>
</dbReference>
<dbReference type="Pfam" id="PF01476">
    <property type="entry name" value="LysM"/>
    <property type="match status" value="2"/>
</dbReference>
<evidence type="ECO:0000313" key="6">
    <source>
        <dbReference type="Proteomes" id="UP001476282"/>
    </source>
</evidence>
<feature type="region of interest" description="Disordered" evidence="2">
    <location>
        <begin position="195"/>
        <end position="231"/>
    </location>
</feature>
<feature type="compositionally biased region" description="Basic and acidic residues" evidence="2">
    <location>
        <begin position="202"/>
        <end position="227"/>
    </location>
</feature>
<feature type="domain" description="LysM" evidence="4">
    <location>
        <begin position="150"/>
        <end position="194"/>
    </location>
</feature>
<dbReference type="InterPro" id="IPR018392">
    <property type="entry name" value="LysM"/>
</dbReference>
<dbReference type="Proteomes" id="UP001476282">
    <property type="component" value="Unassembled WGS sequence"/>
</dbReference>
<protein>
    <recommendedName>
        <fullName evidence="4">LysM domain-containing protein</fullName>
    </recommendedName>
</protein>
<evidence type="ECO:0000256" key="2">
    <source>
        <dbReference type="SAM" id="MobiDB-lite"/>
    </source>
</evidence>
<feature type="chain" id="PRO_5045746491" description="LysM domain-containing protein" evidence="3">
    <location>
        <begin position="22"/>
        <end position="290"/>
    </location>
</feature>
<reference evidence="5 6" key="1">
    <citation type="submission" date="2024-02" db="EMBL/GenBank/DDBJ databases">
        <title>Haloferula sargassicola NBRC 104335.</title>
        <authorList>
            <person name="Ichikawa N."/>
            <person name="Katano-Makiyama Y."/>
            <person name="Hidaka K."/>
        </authorList>
    </citation>
    <scope>NUCLEOTIDE SEQUENCE [LARGE SCALE GENOMIC DNA]</scope>
    <source>
        <strain evidence="5 6">NBRC 104335</strain>
    </source>
</reference>
<evidence type="ECO:0000256" key="3">
    <source>
        <dbReference type="SAM" id="SignalP"/>
    </source>
</evidence>
<name>A0ABP9UTX0_9BACT</name>
<keyword evidence="1" id="KW-0175">Coiled coil</keyword>
<organism evidence="5 6">
    <name type="scientific">Haloferula sargassicola</name>
    <dbReference type="NCBI Taxonomy" id="490096"/>
    <lineage>
        <taxon>Bacteria</taxon>
        <taxon>Pseudomonadati</taxon>
        <taxon>Verrucomicrobiota</taxon>
        <taxon>Verrucomicrobiia</taxon>
        <taxon>Verrucomicrobiales</taxon>
        <taxon>Verrucomicrobiaceae</taxon>
        <taxon>Haloferula</taxon>
    </lineage>
</organism>
<evidence type="ECO:0000313" key="5">
    <source>
        <dbReference type="EMBL" id="GAA5483479.1"/>
    </source>
</evidence>
<evidence type="ECO:0000259" key="4">
    <source>
        <dbReference type="PROSITE" id="PS51782"/>
    </source>
</evidence>
<dbReference type="PANTHER" id="PTHR33734:SF22">
    <property type="entry name" value="MEMBRANE-BOUND LYTIC MUREIN TRANSGLYCOSYLASE D"/>
    <property type="match status" value="1"/>
</dbReference>
<feature type="coiled-coil region" evidence="1">
    <location>
        <begin position="25"/>
        <end position="59"/>
    </location>
</feature>
<comment type="caution">
    <text evidence="5">The sequence shown here is derived from an EMBL/GenBank/DDBJ whole genome shotgun (WGS) entry which is preliminary data.</text>
</comment>
<keyword evidence="3" id="KW-0732">Signal</keyword>
<dbReference type="EMBL" id="BAABRI010000015">
    <property type="protein sequence ID" value="GAA5483479.1"/>
    <property type="molecule type" value="Genomic_DNA"/>
</dbReference>
<gene>
    <name evidence="5" type="ORF">Hsar01_02712</name>
</gene>
<dbReference type="Gene3D" id="3.10.350.10">
    <property type="entry name" value="LysM domain"/>
    <property type="match status" value="2"/>
</dbReference>
<sequence>MKTLASLLITSCALTLPIVSAAEKGDDLHRRCDEQERQIRRLELENSRLRELLADHREAAVAPVFKKEAAAPATTAPQPEAAAKPVYHTVKAGESLSKIATRHGTTTTKLVKLNGLRNAGLIRVGQRLQITEAPASQSPAASPATQTAVATHKVGAGETFYSIARRHGISVDDLARANPDVNANALRIGQTLKLASPTPAAEPKREVASSEPKVTKEAPAPRKKEAEATETVSQRTRVTSVRITEKIKFADFAAQYDASPAKLNALNGLSLEPNQVLAEGSELYIPAQPH</sequence>
<dbReference type="PANTHER" id="PTHR33734">
    <property type="entry name" value="LYSM DOMAIN-CONTAINING GPI-ANCHORED PROTEIN 2"/>
    <property type="match status" value="1"/>
</dbReference>
<feature type="signal peptide" evidence="3">
    <location>
        <begin position="1"/>
        <end position="21"/>
    </location>
</feature>
<dbReference type="InterPro" id="IPR036779">
    <property type="entry name" value="LysM_dom_sf"/>
</dbReference>
<proteinExistence type="predicted"/>
<dbReference type="SUPFAM" id="SSF54106">
    <property type="entry name" value="LysM domain"/>
    <property type="match status" value="2"/>
</dbReference>
<dbReference type="RefSeq" id="WP_353567591.1">
    <property type="nucleotide sequence ID" value="NZ_BAABRI010000015.1"/>
</dbReference>
<dbReference type="CDD" id="cd00118">
    <property type="entry name" value="LysM"/>
    <property type="match status" value="2"/>
</dbReference>
<dbReference type="SMART" id="SM00257">
    <property type="entry name" value="LysM"/>
    <property type="match status" value="2"/>
</dbReference>
<keyword evidence="6" id="KW-1185">Reference proteome</keyword>
<evidence type="ECO:0000256" key="1">
    <source>
        <dbReference type="SAM" id="Coils"/>
    </source>
</evidence>